<dbReference type="CDD" id="cd03244">
    <property type="entry name" value="ABCC_MRP_domain2"/>
    <property type="match status" value="1"/>
</dbReference>
<comment type="subcellular location">
    <subcellularLocation>
        <location evidence="1">Membrane</location>
        <topology evidence="1">Multi-pass membrane protein</topology>
    </subcellularLocation>
</comment>
<dbReference type="GO" id="GO:0005524">
    <property type="term" value="F:ATP binding"/>
    <property type="evidence" value="ECO:0007669"/>
    <property type="project" value="UniProtKB-KW"/>
</dbReference>
<feature type="domain" description="ABC transmembrane type-1" evidence="12">
    <location>
        <begin position="191"/>
        <end position="479"/>
    </location>
</feature>
<feature type="domain" description="ABC transporter" evidence="11">
    <location>
        <begin position="1148"/>
        <end position="1394"/>
    </location>
</feature>
<dbReference type="Gene3D" id="1.20.1560.10">
    <property type="entry name" value="ABC transporter type 1, transmembrane domain"/>
    <property type="match status" value="2"/>
</dbReference>
<evidence type="ECO:0000256" key="9">
    <source>
        <dbReference type="SAM" id="MobiDB-lite"/>
    </source>
</evidence>
<dbReference type="InterPro" id="IPR003439">
    <property type="entry name" value="ABC_transporter-like_ATP-bd"/>
</dbReference>
<dbReference type="FunFam" id="1.20.1560.10:FF:000010">
    <property type="entry name" value="Multidrug resistance-associated ABC transporter"/>
    <property type="match status" value="1"/>
</dbReference>
<comment type="similarity">
    <text evidence="2">Belongs to the ABC transporter superfamily. ABCC family. Conjugate transporter (TC 3.A.1.208) subfamily.</text>
</comment>
<dbReference type="InterPro" id="IPR027417">
    <property type="entry name" value="P-loop_NTPase"/>
</dbReference>
<dbReference type="FunFam" id="3.40.50.300:FF:000565">
    <property type="entry name" value="ABC bile acid transporter"/>
    <property type="match status" value="1"/>
</dbReference>
<feature type="transmembrane region" description="Helical" evidence="10">
    <location>
        <begin position="238"/>
        <end position="260"/>
    </location>
</feature>
<feature type="transmembrane region" description="Helical" evidence="10">
    <location>
        <begin position="878"/>
        <end position="901"/>
    </location>
</feature>
<evidence type="ECO:0000256" key="8">
    <source>
        <dbReference type="ARBA" id="ARBA00023136"/>
    </source>
</evidence>
<name>A0A284QUH9_ARMOS</name>
<evidence type="ECO:0000313" key="14">
    <source>
        <dbReference type="Proteomes" id="UP000219338"/>
    </source>
</evidence>
<keyword evidence="4 10" id="KW-0812">Transmembrane</keyword>
<dbReference type="PROSITE" id="PS50893">
    <property type="entry name" value="ABC_TRANSPORTER_2"/>
    <property type="match status" value="2"/>
</dbReference>
<feature type="transmembrane region" description="Helical" evidence="10">
    <location>
        <begin position="1058"/>
        <end position="1078"/>
    </location>
</feature>
<dbReference type="PANTHER" id="PTHR24223">
    <property type="entry name" value="ATP-BINDING CASSETTE SUB-FAMILY C"/>
    <property type="match status" value="1"/>
</dbReference>
<accession>A0A284QUH9</accession>
<feature type="transmembrane region" description="Helical" evidence="10">
    <location>
        <begin position="944"/>
        <end position="961"/>
    </location>
</feature>
<dbReference type="Gene3D" id="3.40.50.300">
    <property type="entry name" value="P-loop containing nucleotide triphosphate hydrolases"/>
    <property type="match status" value="2"/>
</dbReference>
<dbReference type="CDD" id="cd03250">
    <property type="entry name" value="ABCC_MRP_domain1"/>
    <property type="match status" value="1"/>
</dbReference>
<dbReference type="STRING" id="47428.A0A284QUH9"/>
<dbReference type="InterPro" id="IPR003593">
    <property type="entry name" value="AAA+_ATPase"/>
</dbReference>
<dbReference type="InterPro" id="IPR011527">
    <property type="entry name" value="ABC1_TM_dom"/>
</dbReference>
<keyword evidence="5" id="KW-0547">Nucleotide-binding</keyword>
<dbReference type="EMBL" id="FUEG01000002">
    <property type="protein sequence ID" value="SJL00073.1"/>
    <property type="molecule type" value="Genomic_DNA"/>
</dbReference>
<dbReference type="SUPFAM" id="SSF90123">
    <property type="entry name" value="ABC transporter transmembrane region"/>
    <property type="match status" value="2"/>
</dbReference>
<evidence type="ECO:0000313" key="13">
    <source>
        <dbReference type="EMBL" id="SJL00073.1"/>
    </source>
</evidence>
<dbReference type="PANTHER" id="PTHR24223:SF456">
    <property type="entry name" value="MULTIDRUG RESISTANCE-ASSOCIATED PROTEIN LETHAL(2)03659"/>
    <property type="match status" value="1"/>
</dbReference>
<dbReference type="CDD" id="cd18597">
    <property type="entry name" value="ABC_6TM_YOR1_D1_like"/>
    <property type="match status" value="1"/>
</dbReference>
<evidence type="ECO:0000256" key="3">
    <source>
        <dbReference type="ARBA" id="ARBA00022448"/>
    </source>
</evidence>
<feature type="domain" description="ABC transporter" evidence="11">
    <location>
        <begin position="530"/>
        <end position="775"/>
    </location>
</feature>
<feature type="compositionally biased region" description="Polar residues" evidence="9">
    <location>
        <begin position="777"/>
        <end position="788"/>
    </location>
</feature>
<dbReference type="Pfam" id="PF00005">
    <property type="entry name" value="ABC_tran"/>
    <property type="match status" value="2"/>
</dbReference>
<evidence type="ECO:0000256" key="5">
    <source>
        <dbReference type="ARBA" id="ARBA00022741"/>
    </source>
</evidence>
<feature type="domain" description="ABC transmembrane type-1" evidence="12">
    <location>
        <begin position="897"/>
        <end position="1109"/>
    </location>
</feature>
<keyword evidence="7 10" id="KW-1133">Transmembrane helix</keyword>
<evidence type="ECO:0000256" key="6">
    <source>
        <dbReference type="ARBA" id="ARBA00022840"/>
    </source>
</evidence>
<dbReference type="InterPro" id="IPR036640">
    <property type="entry name" value="ABC1_TM_sf"/>
</dbReference>
<gene>
    <name evidence="13" type="ORF">ARMOST_03385</name>
</gene>
<keyword evidence="14" id="KW-1185">Reference proteome</keyword>
<sequence length="1414" mass="157229">MDEKVEIIESAKGDAPEVHHASIRLELDAGVQKLRTRERWWQIWLSNQAPPPARTSLSDAPIIPLEDASLLSKLTYSWITPMMVLGYRRTLQAPDLWRLHSSQESKFLSERLDAAWERRVRRAQEWNAMLDSGKMKPSIILRAFWTVRALRYGANYQEHIILFENRWRTVTARQNPSLAWALNDVFGSMFWIGGAFKVFGDTSQLMGPLLVKAIINFAKARATARFEGSKAPDVGRGIGMAIGLFCIVILTSVASHQFFWRSMTTGVLARAALIHSIYKRGVVLTGKARTRFSNAALINHISTDVSRIDAASQWFHAGWTAPIQTMVCLTILIVQLGPSVLAGFLLFILVAPVQERLMAHRFSIRSKSMKFTDERANTFLEVLGSITFPLNFQISLNAYQGAMRIVKYFTYEEPLLERINNIRNKELVGIRQMHHAQSANTAFAYSIPVLASTLAFVTYTSTTASFDAAVIFASLSLFNLRSVASASANDVSSKGAVQTMTEASFVINSQQGPALKVTDATFEWELPSSIVEPDLTKLKDGASTEEVADHPFRVPSINMEVPRKRLVAVVGRVGSGKSSLLQGLIGEMRKISGDVSFRGPVAYCPQTAWIQNATLRDNILFGQPLDEKRYWGVVERACLLPDLQTLPDGDLTEIGEKGINLSGGQKQRVNIARALYYDAEILLFDDPLSAGQSSYTPEDGMLTFSVDAHVGKSLFHGAILPLIQEGKTVILVTHAVHFLSHCDYIYTLDDGSIVEQGTYQKLLADDGNFARLVTEFGGTSSSPETSNTSDDDGLEEIKSKSAQASGKGTGKLEGRLIVKERRTTGSVPWTVYGSYLTAGGGYIVVSFVTLAVMLMQGSQILSSYTLVWWQANAFHRPFSFYQVLYAGLGLSQALFTMLLNLHKDALWHIFHATMTFFDTTPMGRILGIFGKDIDSIDNQLPTSMRLFVMTMSNVMGAVIIITVLEHYFIIAVVIIAFGYQYFASFYRASAREMKRLDAMLRSVLYAHFSESLTGLPTIRAYREIPRFVKDNQFYIDLENRALMLTVTNQRWLAIRLDALGATLVLCVAIFAIVGVSGISPAEIGLVLTYSTTLTQLCGMVTRQSAEVENYMNAVERVVSYSKGEVVDQEAPYQMDTDKAMTQWSHGNIQFRDVAMSYRPGLPQVLRGITLDIQGGEKIGIVGRTGAGKSSLILTLLRISEYSGEIFIDREDISKMGLKSLRSKMAIIPQDPILFSGTVRSTLDPFSIYDDAKLWDALKRSFLVDEYPSTANSSTSEVENHQNRITLDTVVEPEGLNFSVGQRSLLSLARALVKDTKIVILDEATASVDVETDQKIQQTIQHQFRDRTLLCIAHRLRTIISYDRVLVLEEGRVAEFDSPSKLFLRDDGIFRGLCDRSNISLDDIESASKSTFTAL</sequence>
<dbReference type="InterPro" id="IPR050173">
    <property type="entry name" value="ABC_transporter_C-like"/>
</dbReference>
<dbReference type="PROSITE" id="PS50929">
    <property type="entry name" value="ABC_TM1F"/>
    <property type="match status" value="2"/>
</dbReference>
<feature type="region of interest" description="Disordered" evidence="9">
    <location>
        <begin position="776"/>
        <end position="808"/>
    </location>
</feature>
<feature type="transmembrane region" description="Helical" evidence="10">
    <location>
        <begin position="967"/>
        <end position="986"/>
    </location>
</feature>
<keyword evidence="3" id="KW-0813">Transport</keyword>
<evidence type="ECO:0000259" key="12">
    <source>
        <dbReference type="PROSITE" id="PS50929"/>
    </source>
</evidence>
<dbReference type="CDD" id="cd18606">
    <property type="entry name" value="ABC_6TM_YOR1_D2_like"/>
    <property type="match status" value="1"/>
</dbReference>
<feature type="transmembrane region" description="Helical" evidence="10">
    <location>
        <begin position="829"/>
        <end position="858"/>
    </location>
</feature>
<organism evidence="13 14">
    <name type="scientific">Armillaria ostoyae</name>
    <name type="common">Armillaria root rot fungus</name>
    <dbReference type="NCBI Taxonomy" id="47428"/>
    <lineage>
        <taxon>Eukaryota</taxon>
        <taxon>Fungi</taxon>
        <taxon>Dikarya</taxon>
        <taxon>Basidiomycota</taxon>
        <taxon>Agaricomycotina</taxon>
        <taxon>Agaricomycetes</taxon>
        <taxon>Agaricomycetidae</taxon>
        <taxon>Agaricales</taxon>
        <taxon>Marasmiineae</taxon>
        <taxon>Physalacriaceae</taxon>
        <taxon>Armillaria</taxon>
    </lineage>
</organism>
<evidence type="ECO:0000256" key="7">
    <source>
        <dbReference type="ARBA" id="ARBA00022989"/>
    </source>
</evidence>
<dbReference type="Pfam" id="PF00664">
    <property type="entry name" value="ABC_membrane"/>
    <property type="match status" value="2"/>
</dbReference>
<dbReference type="OrthoDB" id="6500128at2759"/>
<feature type="transmembrane region" description="Helical" evidence="10">
    <location>
        <begin position="323"/>
        <end position="351"/>
    </location>
</feature>
<dbReference type="FunFam" id="3.40.50.300:FF:000997">
    <property type="entry name" value="Multidrug resistance-associated protein 1"/>
    <property type="match status" value="1"/>
</dbReference>
<evidence type="ECO:0000256" key="10">
    <source>
        <dbReference type="SAM" id="Phobius"/>
    </source>
</evidence>
<dbReference type="Proteomes" id="UP000219338">
    <property type="component" value="Unassembled WGS sequence"/>
</dbReference>
<evidence type="ECO:0000256" key="4">
    <source>
        <dbReference type="ARBA" id="ARBA00022692"/>
    </source>
</evidence>
<evidence type="ECO:0000256" key="2">
    <source>
        <dbReference type="ARBA" id="ARBA00009726"/>
    </source>
</evidence>
<dbReference type="GO" id="GO:0016887">
    <property type="term" value="F:ATP hydrolysis activity"/>
    <property type="evidence" value="ECO:0007669"/>
    <property type="project" value="InterPro"/>
</dbReference>
<dbReference type="GO" id="GO:0140359">
    <property type="term" value="F:ABC-type transporter activity"/>
    <property type="evidence" value="ECO:0007669"/>
    <property type="project" value="InterPro"/>
</dbReference>
<protein>
    <submittedName>
        <fullName evidence="13">Related to YOR1-ABC transporter</fullName>
    </submittedName>
</protein>
<dbReference type="GO" id="GO:0016020">
    <property type="term" value="C:membrane"/>
    <property type="evidence" value="ECO:0007669"/>
    <property type="project" value="UniProtKB-SubCell"/>
</dbReference>
<reference evidence="14" key="1">
    <citation type="journal article" date="2017" name="Nat. Ecol. Evol.">
        <title>Genome expansion and lineage-specific genetic innovations in the forest pathogenic fungi Armillaria.</title>
        <authorList>
            <person name="Sipos G."/>
            <person name="Prasanna A.N."/>
            <person name="Walter M.C."/>
            <person name="O'Connor E."/>
            <person name="Balint B."/>
            <person name="Krizsan K."/>
            <person name="Kiss B."/>
            <person name="Hess J."/>
            <person name="Varga T."/>
            <person name="Slot J."/>
            <person name="Riley R."/>
            <person name="Boka B."/>
            <person name="Rigling D."/>
            <person name="Barry K."/>
            <person name="Lee J."/>
            <person name="Mihaltcheva S."/>
            <person name="LaButti K."/>
            <person name="Lipzen A."/>
            <person name="Waldron R."/>
            <person name="Moloney N.M."/>
            <person name="Sperisen C."/>
            <person name="Kredics L."/>
            <person name="Vagvoelgyi C."/>
            <person name="Patrignani A."/>
            <person name="Fitzpatrick D."/>
            <person name="Nagy I."/>
            <person name="Doyle S."/>
            <person name="Anderson J.B."/>
            <person name="Grigoriev I.V."/>
            <person name="Gueldener U."/>
            <person name="Muensterkoetter M."/>
            <person name="Nagy L.G."/>
        </authorList>
    </citation>
    <scope>NUCLEOTIDE SEQUENCE [LARGE SCALE GENOMIC DNA]</scope>
    <source>
        <strain evidence="14">C18/9</strain>
    </source>
</reference>
<evidence type="ECO:0000256" key="1">
    <source>
        <dbReference type="ARBA" id="ARBA00004141"/>
    </source>
</evidence>
<dbReference type="PROSITE" id="PS00211">
    <property type="entry name" value="ABC_TRANSPORTER_1"/>
    <property type="match status" value="2"/>
</dbReference>
<dbReference type="OMA" id="CMVPDGL"/>
<evidence type="ECO:0000259" key="11">
    <source>
        <dbReference type="PROSITE" id="PS50893"/>
    </source>
</evidence>
<dbReference type="SUPFAM" id="SSF52540">
    <property type="entry name" value="P-loop containing nucleoside triphosphate hydrolases"/>
    <property type="match status" value="2"/>
</dbReference>
<proteinExistence type="inferred from homology"/>
<dbReference type="SMART" id="SM00382">
    <property type="entry name" value="AAA"/>
    <property type="match status" value="2"/>
</dbReference>
<dbReference type="InterPro" id="IPR017871">
    <property type="entry name" value="ABC_transporter-like_CS"/>
</dbReference>
<keyword evidence="8 10" id="KW-0472">Membrane</keyword>
<keyword evidence="6" id="KW-0067">ATP-binding</keyword>